<keyword evidence="9" id="KW-0732">Signal</keyword>
<dbReference type="GO" id="GO:0046540">
    <property type="term" value="C:U4/U6 x U5 tri-snRNP complex"/>
    <property type="evidence" value="ECO:0007669"/>
    <property type="project" value="TreeGrafter"/>
</dbReference>
<dbReference type="PANTHER" id="PTHR13829">
    <property type="entry name" value="SNRNP CORE PROTEIN FAMILY MEMBER"/>
    <property type="match status" value="1"/>
</dbReference>
<evidence type="ECO:0000256" key="7">
    <source>
        <dbReference type="ARBA" id="ARBA00023242"/>
    </source>
</evidence>
<reference evidence="12" key="1">
    <citation type="journal article" date="2023" name="Commun. Biol.">
        <title>Genome analysis of Parmales, the sister group of diatoms, reveals the evolutionary specialization of diatoms from phago-mixotrophs to photoautotrophs.</title>
        <authorList>
            <person name="Ban H."/>
            <person name="Sato S."/>
            <person name="Yoshikawa S."/>
            <person name="Yamada K."/>
            <person name="Nakamura Y."/>
            <person name="Ichinomiya M."/>
            <person name="Sato N."/>
            <person name="Blanc-Mathieu R."/>
            <person name="Endo H."/>
            <person name="Kuwata A."/>
            <person name="Ogata H."/>
        </authorList>
    </citation>
    <scope>NUCLEOTIDE SEQUENCE [LARGE SCALE GENOMIC DNA]</scope>
</reference>
<proteinExistence type="inferred from homology"/>
<dbReference type="Proteomes" id="UP001165065">
    <property type="component" value="Unassembled WGS sequence"/>
</dbReference>
<dbReference type="InterPro" id="IPR010920">
    <property type="entry name" value="LSM_dom_sf"/>
</dbReference>
<dbReference type="GO" id="GO:0071011">
    <property type="term" value="C:precatalytic spliceosome"/>
    <property type="evidence" value="ECO:0007669"/>
    <property type="project" value="TreeGrafter"/>
</dbReference>
<evidence type="ECO:0000256" key="2">
    <source>
        <dbReference type="ARBA" id="ARBA00006850"/>
    </source>
</evidence>
<dbReference type="GO" id="GO:0003723">
    <property type="term" value="F:RNA binding"/>
    <property type="evidence" value="ECO:0007669"/>
    <property type="project" value="UniProtKB-KW"/>
</dbReference>
<dbReference type="InterPro" id="IPR047575">
    <property type="entry name" value="Sm"/>
</dbReference>
<organism evidence="11 12">
    <name type="scientific">Triparma columacea</name>
    <dbReference type="NCBI Taxonomy" id="722753"/>
    <lineage>
        <taxon>Eukaryota</taxon>
        <taxon>Sar</taxon>
        <taxon>Stramenopiles</taxon>
        <taxon>Ochrophyta</taxon>
        <taxon>Bolidophyceae</taxon>
        <taxon>Parmales</taxon>
        <taxon>Triparmaceae</taxon>
        <taxon>Triparma</taxon>
    </lineage>
</organism>
<keyword evidence="7" id="KW-0539">Nucleus</keyword>
<dbReference type="InterPro" id="IPR001163">
    <property type="entry name" value="Sm_dom_euk/arc"/>
</dbReference>
<feature type="domain" description="Sm" evidence="10">
    <location>
        <begin position="2"/>
        <end position="76"/>
    </location>
</feature>
<evidence type="ECO:0000313" key="12">
    <source>
        <dbReference type="Proteomes" id="UP001165065"/>
    </source>
</evidence>
<evidence type="ECO:0000256" key="4">
    <source>
        <dbReference type="ARBA" id="ARBA00022728"/>
    </source>
</evidence>
<name>A0A9W7G574_9STRA</name>
<comment type="subcellular location">
    <subcellularLocation>
        <location evidence="1">Nucleus</location>
    </subcellularLocation>
</comment>
<feature type="signal peptide" evidence="9">
    <location>
        <begin position="1"/>
        <end position="16"/>
    </location>
</feature>
<dbReference type="GO" id="GO:0000398">
    <property type="term" value="P:mRNA splicing, via spliceosome"/>
    <property type="evidence" value="ECO:0007669"/>
    <property type="project" value="TreeGrafter"/>
</dbReference>
<dbReference type="GO" id="GO:0000932">
    <property type="term" value="C:P-body"/>
    <property type="evidence" value="ECO:0007669"/>
    <property type="project" value="TreeGrafter"/>
</dbReference>
<evidence type="ECO:0000256" key="3">
    <source>
        <dbReference type="ARBA" id="ARBA00022664"/>
    </source>
</evidence>
<keyword evidence="6" id="KW-0508">mRNA splicing</keyword>
<evidence type="ECO:0000256" key="9">
    <source>
        <dbReference type="SAM" id="SignalP"/>
    </source>
</evidence>
<dbReference type="OrthoDB" id="10256176at2759"/>
<dbReference type="PROSITE" id="PS52002">
    <property type="entry name" value="SM"/>
    <property type="match status" value="1"/>
</dbReference>
<dbReference type="CDD" id="cd01725">
    <property type="entry name" value="LSm2"/>
    <property type="match status" value="1"/>
</dbReference>
<gene>
    <name evidence="11" type="ORF">TrCOL_g1201</name>
</gene>
<dbReference type="Gene3D" id="2.30.30.100">
    <property type="match status" value="1"/>
</dbReference>
<dbReference type="AlphaFoldDB" id="A0A9W7G574"/>
<evidence type="ECO:0000256" key="8">
    <source>
        <dbReference type="ARBA" id="ARBA00023274"/>
    </source>
</evidence>
<dbReference type="InterPro" id="IPR016654">
    <property type="entry name" value="U6_snRNA_Lsm2"/>
</dbReference>
<evidence type="ECO:0000259" key="10">
    <source>
        <dbReference type="PROSITE" id="PS52002"/>
    </source>
</evidence>
<evidence type="ECO:0000313" key="11">
    <source>
        <dbReference type="EMBL" id="GMI32548.1"/>
    </source>
</evidence>
<protein>
    <recommendedName>
        <fullName evidence="10">Sm domain-containing protein</fullName>
    </recommendedName>
</protein>
<dbReference type="Pfam" id="PF01423">
    <property type="entry name" value="LSM"/>
    <property type="match status" value="1"/>
</dbReference>
<dbReference type="SUPFAM" id="SSF50182">
    <property type="entry name" value="Sm-like ribonucleoproteins"/>
    <property type="match status" value="1"/>
</dbReference>
<evidence type="ECO:0000256" key="1">
    <source>
        <dbReference type="ARBA" id="ARBA00004123"/>
    </source>
</evidence>
<dbReference type="GO" id="GO:1990726">
    <property type="term" value="C:Lsm1-7-Pat1 complex"/>
    <property type="evidence" value="ECO:0007669"/>
    <property type="project" value="TreeGrafter"/>
</dbReference>
<dbReference type="GO" id="GO:0005688">
    <property type="term" value="C:U6 snRNP"/>
    <property type="evidence" value="ECO:0007669"/>
    <property type="project" value="TreeGrafter"/>
</dbReference>
<keyword evidence="12" id="KW-1185">Reference proteome</keyword>
<dbReference type="EMBL" id="BRYA01000019">
    <property type="protein sequence ID" value="GMI32548.1"/>
    <property type="molecule type" value="Genomic_DNA"/>
</dbReference>
<dbReference type="FunFam" id="2.30.30.100:FF:000053">
    <property type="entry name" value="U6 snRNA-associated Sm-like protein LSm2"/>
    <property type="match status" value="1"/>
</dbReference>
<dbReference type="PANTHER" id="PTHR13829:SF2">
    <property type="entry name" value="U6 SNRNA-ASSOCIATED SM-LIKE PROTEIN LSM2"/>
    <property type="match status" value="1"/>
</dbReference>
<dbReference type="SMART" id="SM00651">
    <property type="entry name" value="Sm"/>
    <property type="match status" value="1"/>
</dbReference>
<keyword evidence="3" id="KW-0507">mRNA processing</keyword>
<sequence>MLFFSFFKTLIGKTVAVELKNDVILTGTLHSCDQYLNLKLSSVTVVNGDKYPQLGCLKNAFVRGSVVRYVQIPSGEVNTELLEDATRKENAPKKREVAK</sequence>
<comment type="caution">
    <text evidence="11">The sequence shown here is derived from an EMBL/GenBank/DDBJ whole genome shotgun (WGS) entry which is preliminary data.</text>
</comment>
<keyword evidence="5" id="KW-0694">RNA-binding</keyword>
<keyword evidence="4" id="KW-0747">Spliceosome</keyword>
<keyword evidence="8" id="KW-0687">Ribonucleoprotein</keyword>
<dbReference type="GO" id="GO:0071013">
    <property type="term" value="C:catalytic step 2 spliceosome"/>
    <property type="evidence" value="ECO:0007669"/>
    <property type="project" value="TreeGrafter"/>
</dbReference>
<evidence type="ECO:0000256" key="5">
    <source>
        <dbReference type="ARBA" id="ARBA00022884"/>
    </source>
</evidence>
<evidence type="ECO:0000256" key="6">
    <source>
        <dbReference type="ARBA" id="ARBA00023187"/>
    </source>
</evidence>
<comment type="similarity">
    <text evidence="2">Belongs to the snRNP Sm proteins family.</text>
</comment>
<accession>A0A9W7G574</accession>
<feature type="chain" id="PRO_5040756432" description="Sm domain-containing protein" evidence="9">
    <location>
        <begin position="17"/>
        <end position="99"/>
    </location>
</feature>